<dbReference type="STRING" id="6184.A0A430QUK9"/>
<dbReference type="CDD" id="cd00064">
    <property type="entry name" value="FU"/>
    <property type="match status" value="1"/>
</dbReference>
<protein>
    <submittedName>
        <fullName evidence="1">Uncharacterized protein</fullName>
    </submittedName>
</protein>
<dbReference type="SUPFAM" id="SSF57184">
    <property type="entry name" value="Growth factor receptor domain"/>
    <property type="match status" value="1"/>
</dbReference>
<organism evidence="1 2">
    <name type="scientific">Schistosoma bovis</name>
    <name type="common">Blood fluke</name>
    <dbReference type="NCBI Taxonomy" id="6184"/>
    <lineage>
        <taxon>Eukaryota</taxon>
        <taxon>Metazoa</taxon>
        <taxon>Spiralia</taxon>
        <taxon>Lophotrochozoa</taxon>
        <taxon>Platyhelminthes</taxon>
        <taxon>Trematoda</taxon>
        <taxon>Digenea</taxon>
        <taxon>Strigeidida</taxon>
        <taxon>Schistosomatoidea</taxon>
        <taxon>Schistosomatidae</taxon>
        <taxon>Schistosoma</taxon>
    </lineage>
</organism>
<keyword evidence="2" id="KW-1185">Reference proteome</keyword>
<name>A0A430QUK9_SCHBO</name>
<dbReference type="InterPro" id="IPR009030">
    <property type="entry name" value="Growth_fac_rcpt_cys_sf"/>
</dbReference>
<proteinExistence type="predicted"/>
<reference evidence="1 2" key="1">
    <citation type="journal article" date="2019" name="PLoS Pathog.">
        <title>Genome sequence of the bovine parasite Schistosoma bovis Tanzania.</title>
        <authorList>
            <person name="Oey H."/>
            <person name="Zakrzewski M."/>
            <person name="Gobert G."/>
            <person name="Gravermann K."/>
            <person name="Stoye J."/>
            <person name="Jones M."/>
            <person name="Mcmanus D."/>
            <person name="Krause L."/>
        </authorList>
    </citation>
    <scope>NUCLEOTIDE SEQUENCE [LARGE SCALE GENOMIC DNA]</scope>
    <source>
        <strain evidence="1 2">TAN1997</strain>
    </source>
</reference>
<gene>
    <name evidence="1" type="ORF">DC041_0000978</name>
</gene>
<dbReference type="Gene3D" id="2.10.220.10">
    <property type="entry name" value="Hormone Receptor, Insulin-like Growth Factor Receptor 1, Chain A, domain 2"/>
    <property type="match status" value="1"/>
</dbReference>
<dbReference type="Proteomes" id="UP000290809">
    <property type="component" value="Unassembled WGS sequence"/>
</dbReference>
<dbReference type="AlphaFoldDB" id="A0A430QUK9"/>
<comment type="caution">
    <text evidence="1">The sequence shown here is derived from an EMBL/GenBank/DDBJ whole genome shotgun (WGS) entry which is preliminary data.</text>
</comment>
<evidence type="ECO:0000313" key="1">
    <source>
        <dbReference type="EMBL" id="RTG91359.1"/>
    </source>
</evidence>
<accession>A0A430QUK9</accession>
<dbReference type="InterPro" id="IPR006212">
    <property type="entry name" value="Furin_repeat"/>
</dbReference>
<evidence type="ECO:0000313" key="2">
    <source>
        <dbReference type="Proteomes" id="UP000290809"/>
    </source>
</evidence>
<sequence length="112" mass="12686">MKEQNERISSKNNSIHQFFWSQTDANLFHHFSSKIIHEISRWLLNHTQPQLYGLAQICLPCHEQCHSEMIPLKQSNLVGSSSVACYGPSPEQCVRCAYASYQGRCVSTCPSG</sequence>
<dbReference type="EMBL" id="QMKO01000206">
    <property type="protein sequence ID" value="RTG91359.1"/>
    <property type="molecule type" value="Genomic_DNA"/>
</dbReference>